<dbReference type="Pfam" id="PF10294">
    <property type="entry name" value="Methyltransf_16"/>
    <property type="match status" value="1"/>
</dbReference>
<dbReference type="InterPro" id="IPR019410">
    <property type="entry name" value="Methyltransf_16"/>
</dbReference>
<dbReference type="AlphaFoldDB" id="A0AAV2ZBI6"/>
<dbReference type="InterPro" id="IPR029063">
    <property type="entry name" value="SAM-dependent_MTases_sf"/>
</dbReference>
<dbReference type="Gene3D" id="3.40.50.150">
    <property type="entry name" value="Vaccinia Virus protein VP39"/>
    <property type="match status" value="1"/>
</dbReference>
<evidence type="ECO:0000313" key="1">
    <source>
        <dbReference type="EMBL" id="DBA02854.1"/>
    </source>
</evidence>
<organism evidence="1 2">
    <name type="scientific">Lagenidium giganteum</name>
    <dbReference type="NCBI Taxonomy" id="4803"/>
    <lineage>
        <taxon>Eukaryota</taxon>
        <taxon>Sar</taxon>
        <taxon>Stramenopiles</taxon>
        <taxon>Oomycota</taxon>
        <taxon>Peronosporomycetes</taxon>
        <taxon>Pythiales</taxon>
        <taxon>Pythiaceae</taxon>
    </lineage>
</organism>
<dbReference type="SUPFAM" id="SSF53335">
    <property type="entry name" value="S-adenosyl-L-methionine-dependent methyltransferases"/>
    <property type="match status" value="1"/>
</dbReference>
<dbReference type="CDD" id="cd02440">
    <property type="entry name" value="AdoMet_MTases"/>
    <property type="match status" value="1"/>
</dbReference>
<reference evidence="1" key="1">
    <citation type="submission" date="2022-11" db="EMBL/GenBank/DDBJ databases">
        <authorList>
            <person name="Morgan W.R."/>
            <person name="Tartar A."/>
        </authorList>
    </citation>
    <scope>NUCLEOTIDE SEQUENCE</scope>
    <source>
        <strain evidence="1">ARSEF 373</strain>
    </source>
</reference>
<evidence type="ECO:0008006" key="3">
    <source>
        <dbReference type="Google" id="ProtNLM"/>
    </source>
</evidence>
<proteinExistence type="predicted"/>
<keyword evidence="2" id="KW-1185">Reference proteome</keyword>
<dbReference type="Proteomes" id="UP001146120">
    <property type="component" value="Unassembled WGS sequence"/>
</dbReference>
<sequence>MATPAQWQWLLEAYRAMLPVKQIMKYLETEIGDNWTSWDFQQSLVDRVLRDSIVDKFPPHKSYVYRFIKTVTDTLEATNHEVCDDLMGELMVFVLQSKLAQDAISDEDMHHVSFTVPRPSPAETTVVTCRVATVFNEVGLKIWEAGWFLADYIVAFPEQFRGRVVLELGAGVGLTGLVLAKCRAHPARVVLSDYAPLVMQNLRYNIELNASDLDCPVDAVTLDWEKWEPEEDGDASMRPDILLAGDCVYDVAAFPALMTVLHAFLGNDAGEEGTRREAIFATTVRNKKTFQCFLDQLHQHRIEYDDITESARQRMHQSICIGATEQDIRLCKLYRAD</sequence>
<reference evidence="1" key="2">
    <citation type="journal article" date="2023" name="Microbiol Resour">
        <title>Decontamination and Annotation of the Draft Genome Sequence of the Oomycete Lagenidium giganteum ARSEF 373.</title>
        <authorList>
            <person name="Morgan W.R."/>
            <person name="Tartar A."/>
        </authorList>
    </citation>
    <scope>NUCLEOTIDE SEQUENCE</scope>
    <source>
        <strain evidence="1">ARSEF 373</strain>
    </source>
</reference>
<dbReference type="EMBL" id="DAKRPA010000026">
    <property type="protein sequence ID" value="DBA02854.1"/>
    <property type="molecule type" value="Genomic_DNA"/>
</dbReference>
<evidence type="ECO:0000313" key="2">
    <source>
        <dbReference type="Proteomes" id="UP001146120"/>
    </source>
</evidence>
<dbReference type="PANTHER" id="PTHR14614">
    <property type="entry name" value="HEPATOCELLULAR CARCINOMA-ASSOCIATED ANTIGEN"/>
    <property type="match status" value="1"/>
</dbReference>
<comment type="caution">
    <text evidence="1">The sequence shown here is derived from an EMBL/GenBank/DDBJ whole genome shotgun (WGS) entry which is preliminary data.</text>
</comment>
<accession>A0AAV2ZBI6</accession>
<dbReference type="PANTHER" id="PTHR14614:SF163">
    <property type="entry name" value="METHYLTRANSFERASE SMALL DOMAIN-CONTAINING PROTEIN"/>
    <property type="match status" value="1"/>
</dbReference>
<name>A0AAV2ZBI6_9STRA</name>
<protein>
    <recommendedName>
        <fullName evidence="3">FAM86 N-terminal domain-containing protein</fullName>
    </recommendedName>
</protein>
<gene>
    <name evidence="1" type="ORF">N0F65_006644</name>
</gene>